<dbReference type="SUPFAM" id="SSF111352">
    <property type="entry name" value="Ammonium transporter"/>
    <property type="match status" value="1"/>
</dbReference>
<dbReference type="Pfam" id="PF00989">
    <property type="entry name" value="PAS"/>
    <property type="match status" value="2"/>
</dbReference>
<gene>
    <name evidence="13" type="ORF">HVA01_05660</name>
</gene>
<accession>A0A511UK22</accession>
<dbReference type="EMBL" id="BJXV01000002">
    <property type="protein sequence ID" value="GEN26920.1"/>
    <property type="molecule type" value="Genomic_DNA"/>
</dbReference>
<feature type="transmembrane region" description="Helical" evidence="7">
    <location>
        <begin position="94"/>
        <end position="118"/>
    </location>
</feature>
<comment type="subcellular location">
    <subcellularLocation>
        <location evidence="2">Membrane</location>
        <topology evidence="2">Multi-pass membrane protein</topology>
    </subcellularLocation>
</comment>
<evidence type="ECO:0000313" key="13">
    <source>
        <dbReference type="EMBL" id="GEN26920.1"/>
    </source>
</evidence>
<dbReference type="InterPro" id="IPR052155">
    <property type="entry name" value="Biofilm_reg_signaling"/>
</dbReference>
<organism evidence="13 14">
    <name type="scientific">Halovibrio variabilis</name>
    <dbReference type="NCBI Taxonomy" id="31910"/>
    <lineage>
        <taxon>Bacteria</taxon>
        <taxon>Pseudomonadati</taxon>
        <taxon>Pseudomonadota</taxon>
        <taxon>Gammaproteobacteria</taxon>
        <taxon>Oceanospirillales</taxon>
        <taxon>Halomonadaceae</taxon>
        <taxon>Halovibrio</taxon>
    </lineage>
</organism>
<feature type="transmembrane region" description="Helical" evidence="7">
    <location>
        <begin position="236"/>
        <end position="257"/>
    </location>
</feature>
<feature type="transmembrane region" description="Helical" evidence="7">
    <location>
        <begin position="55"/>
        <end position="74"/>
    </location>
</feature>
<proteinExistence type="inferred from homology"/>
<dbReference type="Gene3D" id="3.20.20.450">
    <property type="entry name" value="EAL domain"/>
    <property type="match status" value="1"/>
</dbReference>
<dbReference type="InterPro" id="IPR029787">
    <property type="entry name" value="Nucleotide_cyclase"/>
</dbReference>
<dbReference type="InterPro" id="IPR000700">
    <property type="entry name" value="PAS-assoc_C"/>
</dbReference>
<dbReference type="CDD" id="cd01949">
    <property type="entry name" value="GGDEF"/>
    <property type="match status" value="1"/>
</dbReference>
<evidence type="ECO:0000259" key="11">
    <source>
        <dbReference type="PROSITE" id="PS50885"/>
    </source>
</evidence>
<dbReference type="InterPro" id="IPR043128">
    <property type="entry name" value="Rev_trsase/Diguanyl_cyclase"/>
</dbReference>
<dbReference type="SMART" id="SM00267">
    <property type="entry name" value="GGDEF"/>
    <property type="match status" value="1"/>
</dbReference>
<dbReference type="InterPro" id="IPR035965">
    <property type="entry name" value="PAS-like_dom_sf"/>
</dbReference>
<evidence type="ECO:0000256" key="2">
    <source>
        <dbReference type="ARBA" id="ARBA00004141"/>
    </source>
</evidence>
<sequence>MQATHVLDNSLLDTLWVLWAAALVFVMQAGFLCLEAGTTRTKNAINVAMKNVADFAIAVSIFWLIGFGMMFGLSTQGVIGTSLFGWQLANSNSWTLTVFIFQAMFCATAATIVAGAVAERMPFYAYLWTAFWIALLIYPLFGHWAWGGLLDGEAGWLAALGFVDFAGATVVHSVGGWVALAAVLCIGPRKGRFTHGKPPTAFPSGNLPLAMLGALFMILGWFGFNGGSTLAVNAQIPGIIANTILGATGGILSGMLMGLRTRRYADVMYAINGAIAGLVAVTAGAHAMSLQAAFALGAIGSVLMVLSSEWLLKKHIDDAVSAIPAHLVSGVWGTLALAWVADLDLLATGLSRPEQFSVQLLGVVVCGLWSFGTAWLLFRITRRFLPLRVSGEAETMGLNLAEHGASNELNQLLEHMRQHEQQGDMRQRIEADPFTEVGEIAASYNRVTAALETAVGHTRVMLRNLHDGVITWQADGTLTSLNPGAEQLFGVDAAHLVGQPISRLLPDHHLTPGARHEIKRRSADQSVRYLEVQVSEGASGSVSECSGMVRDITERKQLQEQLNRERDLARTTLASIGDGVITCDASGNVTFINSEAQRLTGWTLKEAVDKPIHRVYRLIDEISGETINNPARQVLTLLTPVHSIEHCLLVQRSGTRTPIQHSASPIRSRGDITLGAVVVFQDTSLTRHLAEQLSYQASHDNLTNLLNRRAFEAALTALLKADGQHVLCYLDLDQFKVVNDTCGHLAGDELLRQIALKLQAHVRQSDTVARLGGDEFALLLPDCGVGKALEITEALRSEIENYRFVWQGHSFGIGVSIGVVALDSTQPMPLAQALHASDAACYAAKEAGRNRIHCYHPNDRSLEEKHGELQWVQRLQNGLDNDAFRLFAQPIAPVCATTPCYNEILLRLEEHGEIIAPGSFLPAAERYHFMVRIDRWVVRNTLAWLSDQRRHATQPSHDLWGINLSGASLSDADFCQDLIAQVSAAGLPHHTLCFEITESTAIAQLSRVSELIHTLKGYGCRFALDDFGTGLSSFSYLKELPVDFLKIDGNFIRNVHQDPVDRAMVEAIHAVGKALAIETIAEFVETQATLEVLHHIGIDYAQGYLIGKPGPLTNMTGQRIKVMPR</sequence>
<keyword evidence="5 7" id="KW-1133">Transmembrane helix</keyword>
<comment type="similarity">
    <text evidence="3">Belongs to the ammonia transporter channel (TC 1.A.11.2) family.</text>
</comment>
<feature type="domain" description="PAS" evidence="8">
    <location>
        <begin position="461"/>
        <end position="507"/>
    </location>
</feature>
<dbReference type="SUPFAM" id="SSF55073">
    <property type="entry name" value="Nucleotide cyclase"/>
    <property type="match status" value="1"/>
</dbReference>
<evidence type="ECO:0000313" key="14">
    <source>
        <dbReference type="Proteomes" id="UP000321303"/>
    </source>
</evidence>
<dbReference type="CDD" id="cd01948">
    <property type="entry name" value="EAL"/>
    <property type="match status" value="1"/>
</dbReference>
<feature type="domain" description="PAS" evidence="8">
    <location>
        <begin position="565"/>
        <end position="635"/>
    </location>
</feature>
<dbReference type="GO" id="GO:0003824">
    <property type="term" value="F:catalytic activity"/>
    <property type="evidence" value="ECO:0007669"/>
    <property type="project" value="UniProtKB-ARBA"/>
</dbReference>
<dbReference type="NCBIfam" id="TIGR00229">
    <property type="entry name" value="sensory_box"/>
    <property type="match status" value="2"/>
</dbReference>
<feature type="domain" description="PAC" evidence="9">
    <location>
        <begin position="514"/>
        <end position="564"/>
    </location>
</feature>
<dbReference type="NCBIfam" id="TIGR00836">
    <property type="entry name" value="amt"/>
    <property type="match status" value="1"/>
</dbReference>
<dbReference type="Gene3D" id="3.30.450.20">
    <property type="entry name" value="PAS domain"/>
    <property type="match status" value="2"/>
</dbReference>
<dbReference type="Pfam" id="PF00563">
    <property type="entry name" value="EAL"/>
    <property type="match status" value="1"/>
</dbReference>
<evidence type="ECO:0008006" key="15">
    <source>
        <dbReference type="Google" id="ProtNLM"/>
    </source>
</evidence>
<feature type="transmembrane region" description="Helical" evidence="7">
    <location>
        <begin position="360"/>
        <end position="378"/>
    </location>
</feature>
<feature type="transmembrane region" description="Helical" evidence="7">
    <location>
        <begin position="165"/>
        <end position="186"/>
    </location>
</feature>
<feature type="domain" description="HAMP" evidence="11">
    <location>
        <begin position="407"/>
        <end position="456"/>
    </location>
</feature>
<dbReference type="Pfam" id="PF00909">
    <property type="entry name" value="Ammonium_transp"/>
    <property type="match status" value="1"/>
</dbReference>
<name>A0A511UK22_9GAMM</name>
<feature type="transmembrane region" description="Helical" evidence="7">
    <location>
        <begin position="16"/>
        <end position="34"/>
    </location>
</feature>
<evidence type="ECO:0000256" key="3">
    <source>
        <dbReference type="ARBA" id="ARBA00005887"/>
    </source>
</evidence>
<evidence type="ECO:0000256" key="7">
    <source>
        <dbReference type="SAM" id="Phobius"/>
    </source>
</evidence>
<dbReference type="OrthoDB" id="9787514at2"/>
<dbReference type="SUPFAM" id="SSF55785">
    <property type="entry name" value="PYP-like sensor domain (PAS domain)"/>
    <property type="match status" value="2"/>
</dbReference>
<feature type="transmembrane region" description="Helical" evidence="7">
    <location>
        <begin position="125"/>
        <end position="145"/>
    </location>
</feature>
<keyword evidence="14" id="KW-1185">Reference proteome</keyword>
<dbReference type="PANTHER" id="PTHR44757">
    <property type="entry name" value="DIGUANYLATE CYCLASE DGCP"/>
    <property type="match status" value="1"/>
</dbReference>
<keyword evidence="4 7" id="KW-0812">Transmembrane</keyword>
<feature type="transmembrane region" description="Helical" evidence="7">
    <location>
        <begin position="269"/>
        <end position="287"/>
    </location>
</feature>
<feature type="transmembrane region" description="Helical" evidence="7">
    <location>
        <begin position="207"/>
        <end position="224"/>
    </location>
</feature>
<dbReference type="Gene3D" id="1.10.3430.10">
    <property type="entry name" value="Ammonium transporter AmtB like domains"/>
    <property type="match status" value="1"/>
</dbReference>
<evidence type="ECO:0000259" key="12">
    <source>
        <dbReference type="PROSITE" id="PS50887"/>
    </source>
</evidence>
<dbReference type="Pfam" id="PF00990">
    <property type="entry name" value="GGDEF"/>
    <property type="match status" value="1"/>
</dbReference>
<feature type="transmembrane region" description="Helical" evidence="7">
    <location>
        <begin position="293"/>
        <end position="312"/>
    </location>
</feature>
<dbReference type="GO" id="GO:0006355">
    <property type="term" value="P:regulation of DNA-templated transcription"/>
    <property type="evidence" value="ECO:0007669"/>
    <property type="project" value="InterPro"/>
</dbReference>
<dbReference type="InterPro" id="IPR024041">
    <property type="entry name" value="NH4_transpt_AmtB-like_dom"/>
</dbReference>
<dbReference type="SMART" id="SM00091">
    <property type="entry name" value="PAS"/>
    <property type="match status" value="2"/>
</dbReference>
<dbReference type="GO" id="GO:0007165">
    <property type="term" value="P:signal transduction"/>
    <property type="evidence" value="ECO:0007669"/>
    <property type="project" value="InterPro"/>
</dbReference>
<reference evidence="13 14" key="1">
    <citation type="submission" date="2019-07" db="EMBL/GenBank/DDBJ databases">
        <title>Whole genome shotgun sequence of Halomonas variabilis NBRC 102410.</title>
        <authorList>
            <person name="Hosoyama A."/>
            <person name="Uohara A."/>
            <person name="Ohji S."/>
            <person name="Ichikawa N."/>
        </authorList>
    </citation>
    <scope>NUCLEOTIDE SEQUENCE [LARGE SCALE GENOMIC DNA]</scope>
    <source>
        <strain evidence="13 14">NBRC 102410</strain>
    </source>
</reference>
<dbReference type="PROSITE" id="PS50887">
    <property type="entry name" value="GGDEF"/>
    <property type="match status" value="1"/>
</dbReference>
<dbReference type="RefSeq" id="WP_146873017.1">
    <property type="nucleotide sequence ID" value="NZ_BJXV01000002.1"/>
</dbReference>
<keyword evidence="6 7" id="KW-0472">Membrane</keyword>
<evidence type="ECO:0000256" key="5">
    <source>
        <dbReference type="ARBA" id="ARBA00022989"/>
    </source>
</evidence>
<protein>
    <recommendedName>
        <fullName evidence="15">Ammonia permease</fullName>
    </recommendedName>
</protein>
<dbReference type="InterPro" id="IPR003660">
    <property type="entry name" value="HAMP_dom"/>
</dbReference>
<dbReference type="NCBIfam" id="TIGR00254">
    <property type="entry name" value="GGDEF"/>
    <property type="match status" value="1"/>
</dbReference>
<dbReference type="InterPro" id="IPR000014">
    <property type="entry name" value="PAS"/>
</dbReference>
<dbReference type="FunFam" id="3.30.70.270:FF:000001">
    <property type="entry name" value="Diguanylate cyclase domain protein"/>
    <property type="match status" value="1"/>
</dbReference>
<dbReference type="PROSITE" id="PS50883">
    <property type="entry name" value="EAL"/>
    <property type="match status" value="1"/>
</dbReference>
<dbReference type="AlphaFoldDB" id="A0A511UK22"/>
<feature type="domain" description="GGDEF" evidence="12">
    <location>
        <begin position="723"/>
        <end position="857"/>
    </location>
</feature>
<evidence type="ECO:0000256" key="4">
    <source>
        <dbReference type="ARBA" id="ARBA00022692"/>
    </source>
</evidence>
<comment type="cofactor">
    <cofactor evidence="1">
        <name>Mg(2+)</name>
        <dbReference type="ChEBI" id="CHEBI:18420"/>
    </cofactor>
</comment>
<dbReference type="InterPro" id="IPR035919">
    <property type="entry name" value="EAL_sf"/>
</dbReference>
<evidence type="ECO:0000259" key="10">
    <source>
        <dbReference type="PROSITE" id="PS50883"/>
    </source>
</evidence>
<dbReference type="PANTHER" id="PTHR44757:SF4">
    <property type="entry name" value="DIGUANYLATE CYCLASE DGCE-RELATED"/>
    <property type="match status" value="1"/>
</dbReference>
<dbReference type="InterPro" id="IPR001633">
    <property type="entry name" value="EAL_dom"/>
</dbReference>
<evidence type="ECO:0000256" key="1">
    <source>
        <dbReference type="ARBA" id="ARBA00001946"/>
    </source>
</evidence>
<dbReference type="Gene3D" id="3.30.70.270">
    <property type="match status" value="1"/>
</dbReference>
<dbReference type="InterPro" id="IPR001905">
    <property type="entry name" value="Ammonium_transpt"/>
</dbReference>
<dbReference type="SMART" id="SM00052">
    <property type="entry name" value="EAL"/>
    <property type="match status" value="1"/>
</dbReference>
<evidence type="ECO:0000256" key="6">
    <source>
        <dbReference type="ARBA" id="ARBA00023136"/>
    </source>
</evidence>
<dbReference type="PROSITE" id="PS50113">
    <property type="entry name" value="PAC"/>
    <property type="match status" value="1"/>
</dbReference>
<feature type="domain" description="EAL" evidence="10">
    <location>
        <begin position="868"/>
        <end position="1123"/>
    </location>
</feature>
<dbReference type="SUPFAM" id="SSF141868">
    <property type="entry name" value="EAL domain-like"/>
    <property type="match status" value="1"/>
</dbReference>
<dbReference type="CDD" id="cd00130">
    <property type="entry name" value="PAS"/>
    <property type="match status" value="2"/>
</dbReference>
<dbReference type="GO" id="GO:0008519">
    <property type="term" value="F:ammonium channel activity"/>
    <property type="evidence" value="ECO:0007669"/>
    <property type="project" value="InterPro"/>
</dbReference>
<evidence type="ECO:0000259" key="9">
    <source>
        <dbReference type="PROSITE" id="PS50113"/>
    </source>
</evidence>
<dbReference type="Proteomes" id="UP000321303">
    <property type="component" value="Unassembled WGS sequence"/>
</dbReference>
<feature type="transmembrane region" description="Helical" evidence="7">
    <location>
        <begin position="319"/>
        <end position="340"/>
    </location>
</feature>
<dbReference type="InterPro" id="IPR000160">
    <property type="entry name" value="GGDEF_dom"/>
</dbReference>
<evidence type="ECO:0000259" key="8">
    <source>
        <dbReference type="PROSITE" id="PS50112"/>
    </source>
</evidence>
<dbReference type="PROSITE" id="PS50112">
    <property type="entry name" value="PAS"/>
    <property type="match status" value="2"/>
</dbReference>
<dbReference type="InterPro" id="IPR029020">
    <property type="entry name" value="Ammonium/urea_transptr"/>
</dbReference>
<dbReference type="GO" id="GO:0016020">
    <property type="term" value="C:membrane"/>
    <property type="evidence" value="ECO:0007669"/>
    <property type="project" value="UniProtKB-SubCell"/>
</dbReference>
<dbReference type="PROSITE" id="PS50885">
    <property type="entry name" value="HAMP"/>
    <property type="match status" value="1"/>
</dbReference>
<comment type="caution">
    <text evidence="13">The sequence shown here is derived from an EMBL/GenBank/DDBJ whole genome shotgun (WGS) entry which is preliminary data.</text>
</comment>
<dbReference type="InterPro" id="IPR013767">
    <property type="entry name" value="PAS_fold"/>
</dbReference>